<dbReference type="FunFam" id="3.40.50.1980:FF:000001">
    <property type="entry name" value="Histidinol dehydrogenase"/>
    <property type="match status" value="1"/>
</dbReference>
<dbReference type="GO" id="GO:0005829">
    <property type="term" value="C:cytosol"/>
    <property type="evidence" value="ECO:0007669"/>
    <property type="project" value="TreeGrafter"/>
</dbReference>
<dbReference type="GO" id="GO:0004399">
    <property type="term" value="F:histidinol dehydrogenase activity"/>
    <property type="evidence" value="ECO:0007669"/>
    <property type="project" value="TreeGrafter"/>
</dbReference>
<accession>X1J5H6</accession>
<gene>
    <name evidence="5" type="ORF">S03H2_40802</name>
</gene>
<dbReference type="Gene3D" id="3.40.50.1980">
    <property type="entry name" value="Nitrogenase molybdenum iron protein domain"/>
    <property type="match status" value="1"/>
</dbReference>
<dbReference type="AlphaFoldDB" id="X1J5H6"/>
<keyword evidence="2" id="KW-0479">Metal-binding</keyword>
<dbReference type="Gene3D" id="1.20.5.1300">
    <property type="match status" value="1"/>
</dbReference>
<proteinExistence type="predicted"/>
<feature type="non-terminal residue" evidence="5">
    <location>
        <position position="1"/>
    </location>
</feature>
<dbReference type="GO" id="GO:0046872">
    <property type="term" value="F:metal ion binding"/>
    <property type="evidence" value="ECO:0007669"/>
    <property type="project" value="UniProtKB-KW"/>
</dbReference>
<evidence type="ECO:0008006" key="6">
    <source>
        <dbReference type="Google" id="ProtNLM"/>
    </source>
</evidence>
<reference evidence="5" key="1">
    <citation type="journal article" date="2014" name="Front. Microbiol.">
        <title>High frequency of phylogenetically diverse reductive dehalogenase-homologous genes in deep subseafloor sedimentary metagenomes.</title>
        <authorList>
            <person name="Kawai M."/>
            <person name="Futagami T."/>
            <person name="Toyoda A."/>
            <person name="Takaki Y."/>
            <person name="Nishi S."/>
            <person name="Hori S."/>
            <person name="Arai W."/>
            <person name="Tsubouchi T."/>
            <person name="Morono Y."/>
            <person name="Uchiyama I."/>
            <person name="Ito T."/>
            <person name="Fujiyama A."/>
            <person name="Inagaki F."/>
            <person name="Takami H."/>
        </authorList>
    </citation>
    <scope>NUCLEOTIDE SEQUENCE</scope>
    <source>
        <strain evidence="5">Expedition CK06-06</strain>
    </source>
</reference>
<dbReference type="GO" id="GO:0000105">
    <property type="term" value="P:L-histidine biosynthetic process"/>
    <property type="evidence" value="ECO:0007669"/>
    <property type="project" value="UniProtKB-ARBA"/>
</dbReference>
<organism evidence="5">
    <name type="scientific">marine sediment metagenome</name>
    <dbReference type="NCBI Taxonomy" id="412755"/>
    <lineage>
        <taxon>unclassified sequences</taxon>
        <taxon>metagenomes</taxon>
        <taxon>ecological metagenomes</taxon>
    </lineage>
</organism>
<comment type="caution">
    <text evidence="5">The sequence shown here is derived from an EMBL/GenBank/DDBJ whole genome shotgun (WGS) entry which is preliminary data.</text>
</comment>
<dbReference type="InterPro" id="IPR012131">
    <property type="entry name" value="Hstdl_DH"/>
</dbReference>
<evidence type="ECO:0000256" key="3">
    <source>
        <dbReference type="ARBA" id="ARBA00022833"/>
    </source>
</evidence>
<dbReference type="EMBL" id="BARU01025314">
    <property type="protein sequence ID" value="GAH64988.1"/>
    <property type="molecule type" value="Genomic_DNA"/>
</dbReference>
<dbReference type="SUPFAM" id="SSF53720">
    <property type="entry name" value="ALDH-like"/>
    <property type="match status" value="1"/>
</dbReference>
<evidence type="ECO:0000313" key="5">
    <source>
        <dbReference type="EMBL" id="GAH64988.1"/>
    </source>
</evidence>
<protein>
    <recommendedName>
        <fullName evidence="6">Histidinol dehydrogenase</fullName>
    </recommendedName>
</protein>
<evidence type="ECO:0000256" key="2">
    <source>
        <dbReference type="ARBA" id="ARBA00022723"/>
    </source>
</evidence>
<keyword evidence="4" id="KW-0560">Oxidoreductase</keyword>
<dbReference type="PANTHER" id="PTHR21256">
    <property type="entry name" value="HISTIDINOL DEHYDROGENASE HDH"/>
    <property type="match status" value="1"/>
</dbReference>
<dbReference type="GO" id="GO:0051287">
    <property type="term" value="F:NAD binding"/>
    <property type="evidence" value="ECO:0007669"/>
    <property type="project" value="InterPro"/>
</dbReference>
<evidence type="ECO:0000256" key="4">
    <source>
        <dbReference type="ARBA" id="ARBA00023002"/>
    </source>
</evidence>
<evidence type="ECO:0000256" key="1">
    <source>
        <dbReference type="ARBA" id="ARBA00001947"/>
    </source>
</evidence>
<dbReference type="PANTHER" id="PTHR21256:SF2">
    <property type="entry name" value="HISTIDINE BIOSYNTHESIS TRIFUNCTIONAL PROTEIN"/>
    <property type="match status" value="1"/>
</dbReference>
<dbReference type="InterPro" id="IPR016161">
    <property type="entry name" value="Ald_DH/histidinol_DH"/>
</dbReference>
<dbReference type="Pfam" id="PF00815">
    <property type="entry name" value="Histidinol_dh"/>
    <property type="match status" value="1"/>
</dbReference>
<dbReference type="PRINTS" id="PR00083">
    <property type="entry name" value="HOLDHDRGNASE"/>
</dbReference>
<sequence>TDSQKFAVKVLDELKKQVGQLDRSKETTACLKKFSGIAVFVNMDDLIERANEFAAEHLQIQCGDESREIADKIKNAGAIFIGDYSPVAVGDYWAGPSHTLPTGITARFFSALSANDFIKSTSIIEYDKKKLAESADDIIRLAEAEGLDAHAKSIKIRLPRR</sequence>
<comment type="cofactor">
    <cofactor evidence="1">
        <name>Zn(2+)</name>
        <dbReference type="ChEBI" id="CHEBI:29105"/>
    </cofactor>
</comment>
<keyword evidence="3" id="KW-0862">Zinc</keyword>
<name>X1J5H6_9ZZZZ</name>